<keyword evidence="2" id="KW-1185">Reference proteome</keyword>
<reference evidence="1" key="1">
    <citation type="submission" date="2021-08" db="EMBL/GenBank/DDBJ databases">
        <title>Novel anaerobic bacterium isolated from sea squirt in East Sea, Republic of Korea.</title>
        <authorList>
            <person name="Nguyen T.H."/>
            <person name="Li Z."/>
            <person name="Lee Y.-J."/>
            <person name="Ko J."/>
            <person name="Kim S.-G."/>
        </authorList>
    </citation>
    <scope>NUCLEOTIDE SEQUENCE</scope>
    <source>
        <strain evidence="1">KCTC 25031</strain>
    </source>
</reference>
<sequence>MKRVLLLFFLLPIWSSCSKSFNEETLVTPVAVFDDFWKSYDMYYANFKVKNINWDESYQIYRPFVSNNISNDSLYHILAAIQLNVLKDGHAYVARNKTEISSFQPIRLGLSDVNSVYALYYESLVHIVSNECEFIQYGAVIQDTSIGYLRVNTFIKDKLDSDIDTFANEVDEAMIYLSKKKSLIIDVRNNPGGFSHWAEYLAGYFHSSSLKYLEERTRFNKNRMDLKEIPESFVVTPSFKLYYQGRVTILINSKTASAAEIFVLSMCDLENVSTMGARTYGIFSPSIYRELLNGWYVRIPSSEVRLVDGTSLEGVGITPDIFTRAIDYVDNLDPTLQKAIDYEIGK</sequence>
<gene>
    <name evidence="1" type="ORF">K4L44_00010</name>
</gene>
<proteinExistence type="predicted"/>
<organism evidence="1 2">
    <name type="scientific">Halosquirtibacter laminarini</name>
    <dbReference type="NCBI Taxonomy" id="3374600"/>
    <lineage>
        <taxon>Bacteria</taxon>
        <taxon>Pseudomonadati</taxon>
        <taxon>Bacteroidota</taxon>
        <taxon>Bacteroidia</taxon>
        <taxon>Marinilabiliales</taxon>
        <taxon>Prolixibacteraceae</taxon>
        <taxon>Halosquirtibacter</taxon>
    </lineage>
</organism>
<accession>A0AC61NKS8</accession>
<dbReference type="Proteomes" id="UP000826212">
    <property type="component" value="Chromosome"/>
</dbReference>
<dbReference type="EMBL" id="CP081303">
    <property type="protein sequence ID" value="QZE14326.1"/>
    <property type="molecule type" value="Genomic_DNA"/>
</dbReference>
<evidence type="ECO:0000313" key="1">
    <source>
        <dbReference type="EMBL" id="QZE14326.1"/>
    </source>
</evidence>
<name>A0AC61NKS8_9BACT</name>
<evidence type="ECO:0000313" key="2">
    <source>
        <dbReference type="Proteomes" id="UP000826212"/>
    </source>
</evidence>
<protein>
    <submittedName>
        <fullName evidence="1">S41 family peptidase</fullName>
    </submittedName>
</protein>